<feature type="transmembrane region" description="Helical" evidence="1">
    <location>
        <begin position="32"/>
        <end position="55"/>
    </location>
</feature>
<proteinExistence type="predicted"/>
<gene>
    <name evidence="2" type="ORF">ISQ63_02975</name>
</gene>
<accession>A0A937LCF1</accession>
<dbReference type="Pfam" id="PF11911">
    <property type="entry name" value="DUF3429"/>
    <property type="match status" value="1"/>
</dbReference>
<protein>
    <submittedName>
        <fullName evidence="2">DUF3429 domain-containing protein</fullName>
    </submittedName>
</protein>
<dbReference type="Proteomes" id="UP000744438">
    <property type="component" value="Unassembled WGS sequence"/>
</dbReference>
<dbReference type="EMBL" id="JADHQC010000014">
    <property type="protein sequence ID" value="MBL6811831.1"/>
    <property type="molecule type" value="Genomic_DNA"/>
</dbReference>
<keyword evidence="1" id="KW-0812">Transmembrane</keyword>
<organism evidence="2 3">
    <name type="scientific">SAR86 cluster bacterium</name>
    <dbReference type="NCBI Taxonomy" id="2030880"/>
    <lineage>
        <taxon>Bacteria</taxon>
        <taxon>Pseudomonadati</taxon>
        <taxon>Pseudomonadota</taxon>
        <taxon>Gammaproteobacteria</taxon>
        <taxon>SAR86 cluster</taxon>
    </lineage>
</organism>
<dbReference type="InterPro" id="IPR021836">
    <property type="entry name" value="DUF3429"/>
</dbReference>
<keyword evidence="1" id="KW-0472">Membrane</keyword>
<evidence type="ECO:0000313" key="2">
    <source>
        <dbReference type="EMBL" id="MBL6811831.1"/>
    </source>
</evidence>
<evidence type="ECO:0000313" key="3">
    <source>
        <dbReference type="Proteomes" id="UP000744438"/>
    </source>
</evidence>
<feature type="transmembrane region" description="Helical" evidence="1">
    <location>
        <begin position="85"/>
        <end position="101"/>
    </location>
</feature>
<keyword evidence="1" id="KW-1133">Transmembrane helix</keyword>
<feature type="transmembrane region" description="Helical" evidence="1">
    <location>
        <begin position="7"/>
        <end position="26"/>
    </location>
</feature>
<dbReference type="AlphaFoldDB" id="A0A937LCF1"/>
<reference evidence="2" key="1">
    <citation type="submission" date="2020-10" db="EMBL/GenBank/DDBJ databases">
        <title>Microbiome of the Black Sea water column analyzed by genome centric metagenomics.</title>
        <authorList>
            <person name="Cabello-Yeves P.J."/>
            <person name="Callieri C."/>
            <person name="Picazo A."/>
            <person name="Mehrshad M."/>
            <person name="Haro-Moreno J.M."/>
            <person name="Roda-Garcia J."/>
            <person name="Dzembekova N."/>
            <person name="Slabakova V."/>
            <person name="Slabakova N."/>
            <person name="Moncheva S."/>
            <person name="Rodriguez-Valera F."/>
        </authorList>
    </citation>
    <scope>NUCLEOTIDE SEQUENCE</scope>
    <source>
        <strain evidence="2">BS307-5m-G49</strain>
    </source>
</reference>
<name>A0A937LCF1_9GAMM</name>
<feature type="transmembrane region" description="Helical" evidence="1">
    <location>
        <begin position="62"/>
        <end position="79"/>
    </location>
</feature>
<evidence type="ECO:0000256" key="1">
    <source>
        <dbReference type="SAM" id="Phobius"/>
    </source>
</evidence>
<feature type="transmembrane region" description="Helical" evidence="1">
    <location>
        <begin position="121"/>
        <end position="137"/>
    </location>
</feature>
<sequence>MQTKITLGYLGFLPFATLTILPWILGETYEEISFQLLVVYGGIIISFLSGIIWGLDSTNQKNLVLAIVFSLLGFGAILLAWINLIYAMTLFFFLFFLFYLLESKINPQFTNPEYLKLRKNLTSGVCGCYMFSIVILIY</sequence>
<comment type="caution">
    <text evidence="2">The sequence shown here is derived from an EMBL/GenBank/DDBJ whole genome shotgun (WGS) entry which is preliminary data.</text>
</comment>